<reference evidence="1" key="1">
    <citation type="submission" date="2022-03" db="EMBL/GenBank/DDBJ databases">
        <title>ESBL-producing Moellerella wisconsensis and Escherichia marmotae isolated from wild game meat.</title>
        <authorList>
            <person name="Biggel M."/>
        </authorList>
    </citation>
    <scope>NUCLEOTIDE SEQUENCE</scope>
    <source>
        <strain evidence="1">W1</strain>
    </source>
</reference>
<gene>
    <name evidence="1" type="ORF">MNY70_18055</name>
</gene>
<protein>
    <submittedName>
        <fullName evidence="1">Uncharacterized protein</fullName>
    </submittedName>
</protein>
<proteinExistence type="predicted"/>
<organism evidence="1 2">
    <name type="scientific">Moellerella wisconsensis</name>
    <dbReference type="NCBI Taxonomy" id="158849"/>
    <lineage>
        <taxon>Bacteria</taxon>
        <taxon>Pseudomonadati</taxon>
        <taxon>Pseudomonadota</taxon>
        <taxon>Gammaproteobacteria</taxon>
        <taxon>Enterobacterales</taxon>
        <taxon>Morganellaceae</taxon>
        <taxon>Moellerella</taxon>
    </lineage>
</organism>
<keyword evidence="2" id="KW-1185">Reference proteome</keyword>
<dbReference type="Proteomes" id="UP000829420">
    <property type="component" value="Plasmid pW1-b"/>
</dbReference>
<dbReference type="EMBL" id="CP093257">
    <property type="protein sequence ID" value="UNH40975.1"/>
    <property type="molecule type" value="Genomic_DNA"/>
</dbReference>
<keyword evidence="1" id="KW-0614">Plasmid</keyword>
<name>A0ACD3YDC4_9GAMM</name>
<evidence type="ECO:0000313" key="2">
    <source>
        <dbReference type="Proteomes" id="UP000829420"/>
    </source>
</evidence>
<accession>A0ACD3YDC4</accession>
<sequence>MYKNELDPRDKTYLDAAWHRWRVIGIMAIALIPLNVLGAAVSGPGTVALSSGQKWESVAYTLNTSHSNKNDTRSYLYFGQINGALAFNSVPSSDGLYYGFEIAKDVIMYWEGTLELDGWVGDGVAYDVPSEQPKSNFAIKYDRGFNSFTQNECNLVSEITVVPCKGTIKSSTIWALFMDPRFTFVSRMEYRINVKVGVYVGPNANPGTYNVPEVSLSIDYNRSEPMMKAGVVKVIPPMECTINTPSLINFGKVNSWDWEGNTSGTPGGKLGDVLKVVDGDFVINCTGDGNTRASATLTLDGKQGKYTDDLQVTMDETGEVAPASVRVTIKDLEPPCSSGLSWVTVAGKPTANVAKLDDLVPGNNQVPYRFSLCSTGQGFKGGAASASAIIKLDWE</sequence>
<evidence type="ECO:0000313" key="1">
    <source>
        <dbReference type="EMBL" id="UNH40975.1"/>
    </source>
</evidence>
<geneLocation type="plasmid" evidence="1 2">
    <name>pW1-b</name>
</geneLocation>